<feature type="transmembrane region" description="Helical" evidence="7">
    <location>
        <begin position="287"/>
        <end position="305"/>
    </location>
</feature>
<dbReference type="FunFam" id="1.20.1250.20:FF:000003">
    <property type="entry name" value="Solute carrier family 17 member 3"/>
    <property type="match status" value="1"/>
</dbReference>
<comment type="subcellular location">
    <subcellularLocation>
        <location evidence="1">Membrane</location>
        <topology evidence="1">Multi-pass membrane protein</topology>
    </subcellularLocation>
</comment>
<feature type="transmembrane region" description="Helical" evidence="7">
    <location>
        <begin position="56"/>
        <end position="76"/>
    </location>
</feature>
<keyword evidence="10" id="KW-1185">Reference proteome</keyword>
<dbReference type="InterPro" id="IPR050382">
    <property type="entry name" value="MFS_Na/Anion_cotransporter"/>
</dbReference>
<dbReference type="FunFam" id="1.20.1250.20:FF:000423">
    <property type="entry name" value="Putative inorganic phosphate cotransporter-like Protein"/>
    <property type="match status" value="1"/>
</dbReference>
<feature type="transmembrane region" description="Helical" evidence="7">
    <location>
        <begin position="256"/>
        <end position="275"/>
    </location>
</feature>
<evidence type="ECO:0000256" key="3">
    <source>
        <dbReference type="ARBA" id="ARBA00022692"/>
    </source>
</evidence>
<evidence type="ECO:0000256" key="6">
    <source>
        <dbReference type="ARBA" id="ARBA00023136"/>
    </source>
</evidence>
<dbReference type="Gene3D" id="1.20.1250.20">
    <property type="entry name" value="MFS general substrate transporter like domains"/>
    <property type="match status" value="2"/>
</dbReference>
<dbReference type="InterPro" id="IPR011701">
    <property type="entry name" value="MFS"/>
</dbReference>
<dbReference type="SUPFAM" id="SSF103473">
    <property type="entry name" value="MFS general substrate transporter"/>
    <property type="match status" value="1"/>
</dbReference>
<accession>A0A9N9RRW9</accession>
<name>A0A9N9RRW9_9DIPT</name>
<evidence type="ECO:0000256" key="7">
    <source>
        <dbReference type="SAM" id="Phobius"/>
    </source>
</evidence>
<reference evidence="9" key="2">
    <citation type="submission" date="2022-10" db="EMBL/GenBank/DDBJ databases">
        <authorList>
            <consortium name="ENA_rothamsted_submissions"/>
            <consortium name="culmorum"/>
            <person name="King R."/>
        </authorList>
    </citation>
    <scope>NUCLEOTIDE SEQUENCE</scope>
</reference>
<dbReference type="OrthoDB" id="7777937at2759"/>
<evidence type="ECO:0000313" key="9">
    <source>
        <dbReference type="EMBL" id="CAG9801297.1"/>
    </source>
</evidence>
<dbReference type="PANTHER" id="PTHR11662">
    <property type="entry name" value="SOLUTE CARRIER FAMILY 17"/>
    <property type="match status" value="1"/>
</dbReference>
<feature type="transmembrane region" description="Helical" evidence="7">
    <location>
        <begin position="311"/>
        <end position="332"/>
    </location>
</feature>
<feature type="transmembrane region" description="Helical" evidence="7">
    <location>
        <begin position="205"/>
        <end position="224"/>
    </location>
</feature>
<feature type="transmembrane region" description="Helical" evidence="7">
    <location>
        <begin position="376"/>
        <end position="397"/>
    </location>
</feature>
<feature type="transmembrane region" description="Helical" evidence="7">
    <location>
        <begin position="120"/>
        <end position="141"/>
    </location>
</feature>
<evidence type="ECO:0000256" key="5">
    <source>
        <dbReference type="ARBA" id="ARBA00022989"/>
    </source>
</evidence>
<feature type="transmembrane region" description="Helical" evidence="7">
    <location>
        <begin position="344"/>
        <end position="364"/>
    </location>
</feature>
<gene>
    <name evidence="9" type="ORF">CHIRRI_LOCUS4228</name>
</gene>
<dbReference type="Proteomes" id="UP001153620">
    <property type="component" value="Chromosome 1"/>
</dbReference>
<organism evidence="9 10">
    <name type="scientific">Chironomus riparius</name>
    <dbReference type="NCBI Taxonomy" id="315576"/>
    <lineage>
        <taxon>Eukaryota</taxon>
        <taxon>Metazoa</taxon>
        <taxon>Ecdysozoa</taxon>
        <taxon>Arthropoda</taxon>
        <taxon>Hexapoda</taxon>
        <taxon>Insecta</taxon>
        <taxon>Pterygota</taxon>
        <taxon>Neoptera</taxon>
        <taxon>Endopterygota</taxon>
        <taxon>Diptera</taxon>
        <taxon>Nematocera</taxon>
        <taxon>Chironomoidea</taxon>
        <taxon>Chironomidae</taxon>
        <taxon>Chironominae</taxon>
        <taxon>Chironomus</taxon>
    </lineage>
</organism>
<dbReference type="GO" id="GO:0015293">
    <property type="term" value="F:symporter activity"/>
    <property type="evidence" value="ECO:0007669"/>
    <property type="project" value="UniProtKB-KW"/>
</dbReference>
<evidence type="ECO:0000256" key="1">
    <source>
        <dbReference type="ARBA" id="ARBA00004141"/>
    </source>
</evidence>
<keyword evidence="6 7" id="KW-0472">Membrane</keyword>
<evidence type="ECO:0000259" key="8">
    <source>
        <dbReference type="PROSITE" id="PS50850"/>
    </source>
</evidence>
<keyword evidence="3 7" id="KW-0812">Transmembrane</keyword>
<dbReference type="InterPro" id="IPR036259">
    <property type="entry name" value="MFS_trans_sf"/>
</dbReference>
<feature type="transmembrane region" description="Helical" evidence="7">
    <location>
        <begin position="29"/>
        <end position="49"/>
    </location>
</feature>
<feature type="transmembrane region" description="Helical" evidence="7">
    <location>
        <begin position="147"/>
        <end position="167"/>
    </location>
</feature>
<keyword evidence="5 7" id="KW-1133">Transmembrane helix</keyword>
<feature type="transmembrane region" description="Helical" evidence="7">
    <location>
        <begin position="82"/>
        <end position="99"/>
    </location>
</feature>
<dbReference type="EMBL" id="OU895877">
    <property type="protein sequence ID" value="CAG9801297.1"/>
    <property type="molecule type" value="Genomic_DNA"/>
</dbReference>
<protein>
    <recommendedName>
        <fullName evidence="8">Major facilitator superfamily (MFS) profile domain-containing protein</fullName>
    </recommendedName>
</protein>
<keyword evidence="4" id="KW-0769">Symport</keyword>
<dbReference type="GO" id="GO:0006820">
    <property type="term" value="P:monoatomic anion transport"/>
    <property type="evidence" value="ECO:0007669"/>
    <property type="project" value="TreeGrafter"/>
</dbReference>
<dbReference type="InterPro" id="IPR020846">
    <property type="entry name" value="MFS_dom"/>
</dbReference>
<dbReference type="GO" id="GO:0016020">
    <property type="term" value="C:membrane"/>
    <property type="evidence" value="ECO:0007669"/>
    <property type="project" value="UniProtKB-SubCell"/>
</dbReference>
<evidence type="ECO:0000256" key="4">
    <source>
        <dbReference type="ARBA" id="ARBA00022847"/>
    </source>
</evidence>
<reference evidence="9" key="1">
    <citation type="submission" date="2022-01" db="EMBL/GenBank/DDBJ databases">
        <authorList>
            <person name="King R."/>
        </authorList>
    </citation>
    <scope>NUCLEOTIDE SEQUENCE</scope>
</reference>
<dbReference type="PANTHER" id="PTHR11662:SF455">
    <property type="entry name" value="GH23975P"/>
    <property type="match status" value="1"/>
</dbReference>
<dbReference type="Pfam" id="PF07690">
    <property type="entry name" value="MFS_1"/>
    <property type="match status" value="1"/>
</dbReference>
<evidence type="ECO:0000256" key="2">
    <source>
        <dbReference type="ARBA" id="ARBA00022448"/>
    </source>
</evidence>
<dbReference type="AlphaFoldDB" id="A0A9N9RRW9"/>
<proteinExistence type="predicted"/>
<sequence length="413" mass="46040">MTENRTIQNEDGSITYEKDFDWNSQEKGFALGAFFYGYIATHFIGGVLATKYGGHLIFNFGIFGTALFTMITPFMAQFGIEYLIAIRVVVGIFSGFSYTSANDILSRWVPPSERSRSAGYTLAGVNVGTFTANLASGYLSVSLGWEWIFYTFGITALIWSIIWFLIVHRSPETDPWMTAAERKFIVDSHEGNSIQKTAMKTPWKAIFTSLPLWAIIVAHTSYMWGYTTLITQLPSYLDEVLHFNLQNSALLSSLPYMVYTVLVFIAGFLADWIFKRKFLSVTQIRKYFNNISFLCQMTFLLVAAFSSDKTIIIVCIVLSVGLGAFSSCGYTANVLDIAPQFSSLIFGISCTIATLPGMVSPPLSGYIATTPNASEYRIIFLIACGIYLFGAIFYGIFASGEIQYWALMDSTKE</sequence>
<dbReference type="PROSITE" id="PS50850">
    <property type="entry name" value="MFS"/>
    <property type="match status" value="1"/>
</dbReference>
<feature type="domain" description="Major facilitator superfamily (MFS) profile" evidence="8">
    <location>
        <begin position="1"/>
        <end position="402"/>
    </location>
</feature>
<keyword evidence="2" id="KW-0813">Transport</keyword>
<evidence type="ECO:0000313" key="10">
    <source>
        <dbReference type="Proteomes" id="UP001153620"/>
    </source>
</evidence>